<dbReference type="SMART" id="SM00387">
    <property type="entry name" value="HATPase_c"/>
    <property type="match status" value="1"/>
</dbReference>
<dbReference type="InterPro" id="IPR029016">
    <property type="entry name" value="GAF-like_dom_sf"/>
</dbReference>
<dbReference type="InterPro" id="IPR001610">
    <property type="entry name" value="PAC"/>
</dbReference>
<keyword evidence="5" id="KW-0547">Nucleotide-binding</keyword>
<name>A0A532V4R2_UNCL8</name>
<dbReference type="InterPro" id="IPR000700">
    <property type="entry name" value="PAS-assoc_C"/>
</dbReference>
<feature type="modified residue" description="4-aspartylphosphate" evidence="11">
    <location>
        <position position="1338"/>
    </location>
</feature>
<keyword evidence="6" id="KW-0418">Kinase</keyword>
<feature type="domain" description="PAC" evidence="16">
    <location>
        <begin position="682"/>
        <end position="734"/>
    </location>
</feature>
<evidence type="ECO:0000256" key="9">
    <source>
        <dbReference type="ARBA" id="ARBA00064003"/>
    </source>
</evidence>
<evidence type="ECO:0000256" key="5">
    <source>
        <dbReference type="ARBA" id="ARBA00022741"/>
    </source>
</evidence>
<feature type="domain" description="Response regulatory" evidence="14">
    <location>
        <begin position="1286"/>
        <end position="1407"/>
    </location>
</feature>
<dbReference type="Proteomes" id="UP000319619">
    <property type="component" value="Unassembled WGS sequence"/>
</dbReference>
<gene>
    <name evidence="17" type="ORF">CEE37_00495</name>
</gene>
<accession>A0A532V4R2</accession>
<organism evidence="17 18">
    <name type="scientific">candidate division LCP-89 bacterium B3_LCP</name>
    <dbReference type="NCBI Taxonomy" id="2012998"/>
    <lineage>
        <taxon>Bacteria</taxon>
        <taxon>Pseudomonadati</taxon>
        <taxon>Bacteria division LCP-89</taxon>
    </lineage>
</organism>
<evidence type="ECO:0000256" key="12">
    <source>
        <dbReference type="SAM" id="Phobius"/>
    </source>
</evidence>
<keyword evidence="12" id="KW-1133">Transmembrane helix</keyword>
<dbReference type="SUPFAM" id="SSF47384">
    <property type="entry name" value="Homodimeric domain of signal transducing histidine kinase"/>
    <property type="match status" value="1"/>
</dbReference>
<keyword evidence="3 11" id="KW-0597">Phosphoprotein</keyword>
<dbReference type="CDD" id="cd17546">
    <property type="entry name" value="REC_hyHK_CKI1_RcsC-like"/>
    <property type="match status" value="2"/>
</dbReference>
<keyword evidence="7" id="KW-0067">ATP-binding</keyword>
<evidence type="ECO:0000256" key="1">
    <source>
        <dbReference type="ARBA" id="ARBA00000085"/>
    </source>
</evidence>
<evidence type="ECO:0000256" key="3">
    <source>
        <dbReference type="ARBA" id="ARBA00022553"/>
    </source>
</evidence>
<dbReference type="SMART" id="SM00065">
    <property type="entry name" value="GAF"/>
    <property type="match status" value="2"/>
</dbReference>
<dbReference type="PROSITE" id="PS50113">
    <property type="entry name" value="PAC"/>
    <property type="match status" value="3"/>
</dbReference>
<dbReference type="SMART" id="SM00388">
    <property type="entry name" value="HisKA"/>
    <property type="match status" value="1"/>
</dbReference>
<dbReference type="InterPro" id="IPR011006">
    <property type="entry name" value="CheY-like_superfamily"/>
</dbReference>
<dbReference type="PANTHER" id="PTHR45339">
    <property type="entry name" value="HYBRID SIGNAL TRANSDUCTION HISTIDINE KINASE J"/>
    <property type="match status" value="1"/>
</dbReference>
<dbReference type="SUPFAM" id="SSF55785">
    <property type="entry name" value="PYP-like sensor domain (PAS domain)"/>
    <property type="match status" value="3"/>
</dbReference>
<evidence type="ECO:0000259" key="16">
    <source>
        <dbReference type="PROSITE" id="PS50113"/>
    </source>
</evidence>
<dbReference type="CDD" id="cd00130">
    <property type="entry name" value="PAS"/>
    <property type="match status" value="3"/>
</dbReference>
<dbReference type="PROSITE" id="PS50109">
    <property type="entry name" value="HIS_KIN"/>
    <property type="match status" value="1"/>
</dbReference>
<dbReference type="InterPro" id="IPR003018">
    <property type="entry name" value="GAF"/>
</dbReference>
<dbReference type="EC" id="2.7.13.3" evidence="2"/>
<dbReference type="InterPro" id="IPR003594">
    <property type="entry name" value="HATPase_dom"/>
</dbReference>
<feature type="domain" description="PAS" evidence="15">
    <location>
        <begin position="610"/>
        <end position="666"/>
    </location>
</feature>
<dbReference type="Gene3D" id="1.10.287.130">
    <property type="match status" value="1"/>
</dbReference>
<dbReference type="InterPro" id="IPR001789">
    <property type="entry name" value="Sig_transdc_resp-reg_receiver"/>
</dbReference>
<sequence length="1438" mass="160783">MEKQAWLKTSKVRYAIIGILFGLCFPIIATIVEITTQQLPWALGSILSAQASTSPLLYIIDTAPFFLGLFALFAGIRQDALSRENDERQRIEKELRSISVELEDRFRRKTEELLKTNTTLKREIPERKRAEEELKVLFEIGNLINETGDLDELLAGIHLSVKKVMYAENFFIALYDADTDLVSFPYFADQHDPTPPPKASGRGFTEYVLRAGKPLLMTPEIFNELLASKEVELIGTPPHSWLGVPLFIQSEPIGVLVVQSYEEGIKYSSSDKDLLVAMANQAAVVIERKRAEEHLRETGKRLQDIVLSSADWIWEVDNKGRYTFASEKTKQILGYDPEEIIGKTPFDLMPKEEAERIGVIFNEIASKKMPIYDLENWNLTKAGKKVCLLTNGMPIINDEGELIGYRGVDKDITERKLTESRLERINDLKEELLRPCEINEKLKSITDGIVEIFDADFARIWITKQGDLCEKGCFHAEIKKGPHVCRQKDKCLTLMASSGRYTHIDGEIHRRVPFGCYKIGRVAAGDDTRFLTNDVINDPRVHDHEWAKGLGLVSFVGYRLLSEAGQHIGVLALFSKHKISAEEDALLEDLAHTTSRVVQTAEMLQSLRQSEESNRQLIESMNDGLAIQDTQGVITYANKVICRILGRFEKEIVGHHYSDFLNEENQRIIEVETEKRKKGVLGTYDLSWTRKDGTQVPTLVSPAALMDAEGKFTGSFAIITDITERKELEDSIQEANEFKEQILATAGTAIFTVNTDMHITSVNEELCEITGFAEDELVGKHCHILRGEPCMQECGLFNPDRKDPIFRVQCTIKTKEGEKLTILKNASLIHDERGRVTFGVESLLDVTEMIRSTEAVEEANSDLLETNEQLANAIDYAKEMALQAELSSAAKSEFLANMSHEIRTPLNGILGFAQLLQEDESLNSEQLDYVNTVYNSGSALLSLINDILDFSKIEAGKLDLEIMDFDLRTTIESVGDLLSPKAYEKELELYCYAEPDVSTLLQGDPGRLRQVFLNIMGNAIKFTETGEVVLLAKHVSSQDDETVIMFEISDTGIGIPEDRIKAIFESFTQADGSTTRKFGGTGLGLTISRKLVEMMGGELNVQSEAGKGSTFAFTAKFKQQEVQAKAPLSIETSNLKGIKTLIVDDSSTNRRFLKQTLTNWQMKPNVANSSENALSMIEKAYDTEQQFDLCIINGYMPRMDGFELASQLKGDVKHSGVDIIMLTSTGQRGDAARCKKLGIVGYLTKPVKYSDLHDVISLAYGESHQASKDSALLTSHLVRENRKRYNILVAEDNPVNQRLAIRLLEKHGHRVTVANNGREAVEMFKKLTPGGIDVILMDVQMPEMDGYEATISIRNLEKETGAHIPIIALTAHAMKGDRERCLHVGMDSVITKPIKTKVLYEVIEDTANSLQDDGVGEVIGTEAGKESLLEEEVGELVV</sequence>
<comment type="catalytic activity">
    <reaction evidence="1">
        <text>ATP + protein L-histidine = ADP + protein N-phospho-L-histidine.</text>
        <dbReference type="EC" id="2.7.13.3"/>
    </reaction>
</comment>
<dbReference type="EMBL" id="NJBN01000001">
    <property type="protein sequence ID" value="TKJ42190.1"/>
    <property type="molecule type" value="Genomic_DNA"/>
</dbReference>
<dbReference type="Gene3D" id="3.30.565.10">
    <property type="entry name" value="Histidine kinase-like ATPase, C-terminal domain"/>
    <property type="match status" value="1"/>
</dbReference>
<dbReference type="GO" id="GO:0000155">
    <property type="term" value="F:phosphorelay sensor kinase activity"/>
    <property type="evidence" value="ECO:0007669"/>
    <property type="project" value="InterPro"/>
</dbReference>
<dbReference type="NCBIfam" id="TIGR00229">
    <property type="entry name" value="sensory_box"/>
    <property type="match status" value="3"/>
</dbReference>
<dbReference type="InterPro" id="IPR003661">
    <property type="entry name" value="HisK_dim/P_dom"/>
</dbReference>
<dbReference type="InterPro" id="IPR000014">
    <property type="entry name" value="PAS"/>
</dbReference>
<evidence type="ECO:0000256" key="6">
    <source>
        <dbReference type="ARBA" id="ARBA00022777"/>
    </source>
</evidence>
<dbReference type="SMART" id="SM00448">
    <property type="entry name" value="REC"/>
    <property type="match status" value="2"/>
</dbReference>
<comment type="caution">
    <text evidence="11">Lacks conserved residue(s) required for the propagation of feature annotation.</text>
</comment>
<dbReference type="PROSITE" id="PS50110">
    <property type="entry name" value="RESPONSE_REGULATORY"/>
    <property type="match status" value="2"/>
</dbReference>
<evidence type="ECO:0000256" key="7">
    <source>
        <dbReference type="ARBA" id="ARBA00022840"/>
    </source>
</evidence>
<keyword evidence="4" id="KW-0808">Transferase</keyword>
<comment type="caution">
    <text evidence="17">The sequence shown here is derived from an EMBL/GenBank/DDBJ whole genome shotgun (WGS) entry which is preliminary data.</text>
</comment>
<reference evidence="17 18" key="1">
    <citation type="submission" date="2017-06" db="EMBL/GenBank/DDBJ databases">
        <title>Novel microbial phyla capable of carbon fixation and sulfur reduction in deep-sea sediments.</title>
        <authorList>
            <person name="Huang J."/>
            <person name="Baker B."/>
            <person name="Wang Y."/>
        </authorList>
    </citation>
    <scope>NUCLEOTIDE SEQUENCE [LARGE SCALE GENOMIC DNA]</scope>
    <source>
        <strain evidence="17">B3_LCP</strain>
    </source>
</reference>
<dbReference type="PROSITE" id="PS50112">
    <property type="entry name" value="PAS"/>
    <property type="match status" value="3"/>
</dbReference>
<feature type="domain" description="PAS" evidence="15">
    <location>
        <begin position="298"/>
        <end position="368"/>
    </location>
</feature>
<feature type="domain" description="Histidine kinase" evidence="13">
    <location>
        <begin position="897"/>
        <end position="1119"/>
    </location>
</feature>
<keyword evidence="12" id="KW-0472">Membrane</keyword>
<evidence type="ECO:0000313" key="18">
    <source>
        <dbReference type="Proteomes" id="UP000319619"/>
    </source>
</evidence>
<dbReference type="Pfam" id="PF13426">
    <property type="entry name" value="PAS_9"/>
    <property type="match status" value="3"/>
</dbReference>
<dbReference type="SUPFAM" id="SSF55874">
    <property type="entry name" value="ATPase domain of HSP90 chaperone/DNA topoisomerase II/histidine kinase"/>
    <property type="match status" value="1"/>
</dbReference>
<dbReference type="InterPro" id="IPR036097">
    <property type="entry name" value="HisK_dim/P_sf"/>
</dbReference>
<feature type="domain" description="PAC" evidence="16">
    <location>
        <begin position="806"/>
        <end position="858"/>
    </location>
</feature>
<evidence type="ECO:0000259" key="14">
    <source>
        <dbReference type="PROSITE" id="PS50110"/>
    </source>
</evidence>
<dbReference type="CDD" id="cd00082">
    <property type="entry name" value="HisKA"/>
    <property type="match status" value="1"/>
</dbReference>
<dbReference type="Pfam" id="PF13185">
    <property type="entry name" value="GAF_2"/>
    <property type="match status" value="1"/>
</dbReference>
<dbReference type="InterPro" id="IPR004358">
    <property type="entry name" value="Sig_transdc_His_kin-like_C"/>
</dbReference>
<dbReference type="Pfam" id="PF00512">
    <property type="entry name" value="HisKA"/>
    <property type="match status" value="1"/>
</dbReference>
<feature type="domain" description="Response regulatory" evidence="14">
    <location>
        <begin position="1139"/>
        <end position="1260"/>
    </location>
</feature>
<dbReference type="SUPFAM" id="SSF52172">
    <property type="entry name" value="CheY-like"/>
    <property type="match status" value="2"/>
</dbReference>
<dbReference type="PANTHER" id="PTHR45339:SF1">
    <property type="entry name" value="HYBRID SIGNAL TRANSDUCTION HISTIDINE KINASE J"/>
    <property type="match status" value="1"/>
</dbReference>
<proteinExistence type="predicted"/>
<evidence type="ECO:0000256" key="2">
    <source>
        <dbReference type="ARBA" id="ARBA00012438"/>
    </source>
</evidence>
<protein>
    <recommendedName>
        <fullName evidence="10">Sensory/regulatory protein RpfC</fullName>
        <ecNumber evidence="2">2.7.13.3</ecNumber>
    </recommendedName>
</protein>
<feature type="domain" description="PAS" evidence="15">
    <location>
        <begin position="735"/>
        <end position="780"/>
    </location>
</feature>
<dbReference type="InterPro" id="IPR005467">
    <property type="entry name" value="His_kinase_dom"/>
</dbReference>
<feature type="domain" description="PAC" evidence="16">
    <location>
        <begin position="372"/>
        <end position="424"/>
    </location>
</feature>
<evidence type="ECO:0000256" key="11">
    <source>
        <dbReference type="PROSITE-ProRule" id="PRU00169"/>
    </source>
</evidence>
<dbReference type="Gene3D" id="3.30.450.40">
    <property type="match status" value="2"/>
</dbReference>
<evidence type="ECO:0000256" key="10">
    <source>
        <dbReference type="ARBA" id="ARBA00068150"/>
    </source>
</evidence>
<dbReference type="InterPro" id="IPR036890">
    <property type="entry name" value="HATPase_C_sf"/>
</dbReference>
<dbReference type="Pfam" id="PF01590">
    <property type="entry name" value="GAF"/>
    <property type="match status" value="1"/>
</dbReference>
<evidence type="ECO:0000259" key="13">
    <source>
        <dbReference type="PROSITE" id="PS50109"/>
    </source>
</evidence>
<dbReference type="CDD" id="cd16922">
    <property type="entry name" value="HATPase_EvgS-ArcB-TorS-like"/>
    <property type="match status" value="1"/>
</dbReference>
<dbReference type="PRINTS" id="PR00344">
    <property type="entry name" value="BCTRLSENSOR"/>
</dbReference>
<dbReference type="FunFam" id="1.10.287.130:FF:000002">
    <property type="entry name" value="Two-component osmosensing histidine kinase"/>
    <property type="match status" value="1"/>
</dbReference>
<evidence type="ECO:0000259" key="15">
    <source>
        <dbReference type="PROSITE" id="PS50112"/>
    </source>
</evidence>
<comment type="subunit">
    <text evidence="9">At low DSF concentrations, interacts with RpfF.</text>
</comment>
<dbReference type="SMART" id="SM00086">
    <property type="entry name" value="PAC"/>
    <property type="match status" value="3"/>
</dbReference>
<keyword evidence="12" id="KW-0812">Transmembrane</keyword>
<evidence type="ECO:0000313" key="17">
    <source>
        <dbReference type="EMBL" id="TKJ42190.1"/>
    </source>
</evidence>
<dbReference type="Pfam" id="PF00072">
    <property type="entry name" value="Response_reg"/>
    <property type="match status" value="2"/>
</dbReference>
<dbReference type="SUPFAM" id="SSF55781">
    <property type="entry name" value="GAF domain-like"/>
    <property type="match status" value="2"/>
</dbReference>
<evidence type="ECO:0000256" key="8">
    <source>
        <dbReference type="ARBA" id="ARBA00023012"/>
    </source>
</evidence>
<dbReference type="Gene3D" id="3.40.50.2300">
    <property type="match status" value="2"/>
</dbReference>
<feature type="transmembrane region" description="Helical" evidence="12">
    <location>
        <begin position="12"/>
        <end position="36"/>
    </location>
</feature>
<dbReference type="SMART" id="SM00091">
    <property type="entry name" value="PAS"/>
    <property type="match status" value="3"/>
</dbReference>
<dbReference type="FunFam" id="3.30.565.10:FF:000010">
    <property type="entry name" value="Sensor histidine kinase RcsC"/>
    <property type="match status" value="1"/>
</dbReference>
<evidence type="ECO:0000256" key="4">
    <source>
        <dbReference type="ARBA" id="ARBA00022679"/>
    </source>
</evidence>
<dbReference type="Pfam" id="PF02518">
    <property type="entry name" value="HATPase_c"/>
    <property type="match status" value="1"/>
</dbReference>
<dbReference type="InterPro" id="IPR035965">
    <property type="entry name" value="PAS-like_dom_sf"/>
</dbReference>
<dbReference type="Gene3D" id="3.30.450.20">
    <property type="entry name" value="PAS domain"/>
    <property type="match status" value="3"/>
</dbReference>
<keyword evidence="8" id="KW-0902">Two-component regulatory system</keyword>
<dbReference type="GO" id="GO:0005524">
    <property type="term" value="F:ATP binding"/>
    <property type="evidence" value="ECO:0007669"/>
    <property type="project" value="UniProtKB-KW"/>
</dbReference>